<organism evidence="3 4">
    <name type="scientific">Asaia lannensis NBRC 102526</name>
    <dbReference type="NCBI Taxonomy" id="1307926"/>
    <lineage>
        <taxon>Bacteria</taxon>
        <taxon>Pseudomonadati</taxon>
        <taxon>Pseudomonadota</taxon>
        <taxon>Alphaproteobacteria</taxon>
        <taxon>Acetobacterales</taxon>
        <taxon>Acetobacteraceae</taxon>
        <taxon>Asaia</taxon>
    </lineage>
</organism>
<feature type="domain" description="HTH cro/C1-type" evidence="2">
    <location>
        <begin position="9"/>
        <end position="63"/>
    </location>
</feature>
<comment type="caution">
    <text evidence="3">The sequence shown here is derived from an EMBL/GenBank/DDBJ whole genome shotgun (WGS) entry which is preliminary data.</text>
</comment>
<dbReference type="Proteomes" id="UP001523401">
    <property type="component" value="Unassembled WGS sequence"/>
</dbReference>
<protein>
    <submittedName>
        <fullName evidence="3">Helix-turn-helix domain-containing protein</fullName>
    </submittedName>
</protein>
<name>A0ABT1CEL3_9PROT</name>
<evidence type="ECO:0000313" key="3">
    <source>
        <dbReference type="EMBL" id="MCO6158474.1"/>
    </source>
</evidence>
<dbReference type="Pfam" id="PF01381">
    <property type="entry name" value="HTH_3"/>
    <property type="match status" value="1"/>
</dbReference>
<gene>
    <name evidence="3" type="ORF">NF685_00310</name>
</gene>
<feature type="region of interest" description="Disordered" evidence="1">
    <location>
        <begin position="80"/>
        <end position="104"/>
    </location>
</feature>
<reference evidence="3 4" key="1">
    <citation type="submission" date="2022-06" db="EMBL/GenBank/DDBJ databases">
        <title>Whole-genome of Asaia lannensis strain LMG 27011T.</title>
        <authorList>
            <person name="Sombolestani A."/>
        </authorList>
    </citation>
    <scope>NUCLEOTIDE SEQUENCE [LARGE SCALE GENOMIC DNA]</scope>
    <source>
        <strain evidence="3 4">NBRC 102526</strain>
    </source>
</reference>
<dbReference type="PROSITE" id="PS50943">
    <property type="entry name" value="HTH_CROC1"/>
    <property type="match status" value="1"/>
</dbReference>
<feature type="compositionally biased region" description="Low complexity" evidence="1">
    <location>
        <begin position="84"/>
        <end position="97"/>
    </location>
</feature>
<evidence type="ECO:0000256" key="1">
    <source>
        <dbReference type="SAM" id="MobiDB-lite"/>
    </source>
</evidence>
<accession>A0ABT1CEL3</accession>
<dbReference type="CDD" id="cd00093">
    <property type="entry name" value="HTH_XRE"/>
    <property type="match status" value="1"/>
</dbReference>
<dbReference type="RefSeq" id="WP_252848177.1">
    <property type="nucleotide sequence ID" value="NZ_BAPW01000035.1"/>
</dbReference>
<evidence type="ECO:0000313" key="4">
    <source>
        <dbReference type="Proteomes" id="UP001523401"/>
    </source>
</evidence>
<proteinExistence type="predicted"/>
<dbReference type="SUPFAM" id="SSF47413">
    <property type="entry name" value="lambda repressor-like DNA-binding domains"/>
    <property type="match status" value="1"/>
</dbReference>
<dbReference type="InterPro" id="IPR001387">
    <property type="entry name" value="Cro/C1-type_HTH"/>
</dbReference>
<keyword evidence="4" id="KW-1185">Reference proteome</keyword>
<sequence>MTLVASQCRAARAMLGLSQRDLARMAEMAHRTVADFETNARTPHIRTLRAMRETLEACGAVFIPADEQFGPGVRLKAVEEPKTAADAAANADTAETASQETAEN</sequence>
<evidence type="ECO:0000259" key="2">
    <source>
        <dbReference type="PROSITE" id="PS50943"/>
    </source>
</evidence>
<dbReference type="Gene3D" id="1.10.260.40">
    <property type="entry name" value="lambda repressor-like DNA-binding domains"/>
    <property type="match status" value="1"/>
</dbReference>
<dbReference type="InterPro" id="IPR010982">
    <property type="entry name" value="Lambda_DNA-bd_dom_sf"/>
</dbReference>
<dbReference type="EMBL" id="JAMXQU010000001">
    <property type="protein sequence ID" value="MCO6158474.1"/>
    <property type="molecule type" value="Genomic_DNA"/>
</dbReference>